<proteinExistence type="predicted"/>
<name>A0ABD4XHA4_WEIPA</name>
<evidence type="ECO:0000313" key="11">
    <source>
        <dbReference type="EMBL" id="MDF8370547.1"/>
    </source>
</evidence>
<dbReference type="InterPro" id="IPR001433">
    <property type="entry name" value="OxRdtase_FAD/NAD-bd"/>
</dbReference>
<dbReference type="GO" id="GO:0051537">
    <property type="term" value="F:2 iron, 2 sulfur cluster binding"/>
    <property type="evidence" value="ECO:0007669"/>
    <property type="project" value="UniProtKB-KW"/>
</dbReference>
<evidence type="ECO:0000256" key="9">
    <source>
        <dbReference type="SAM" id="Phobius"/>
    </source>
</evidence>
<keyword evidence="4" id="KW-0479">Metal-binding</keyword>
<dbReference type="AlphaFoldDB" id="A0ABD4XHA4"/>
<keyword evidence="5" id="KW-0274">FAD</keyword>
<gene>
    <name evidence="11" type="ORF">G9403_02565</name>
</gene>
<dbReference type="GO" id="GO:0046872">
    <property type="term" value="F:metal ion binding"/>
    <property type="evidence" value="ECO:0007669"/>
    <property type="project" value="UniProtKB-KW"/>
</dbReference>
<feature type="transmembrane region" description="Helical" evidence="9">
    <location>
        <begin position="113"/>
        <end position="133"/>
    </location>
</feature>
<protein>
    <submittedName>
        <fullName evidence="11">Oxidoreductase</fullName>
    </submittedName>
</protein>
<sequence>MLKKIPYIQGLVWGTILFVLPLPLIQTLAIGVPTIYQSELFAFQLGSVAYVWFLVAIYLSTRPKWLDRLISLPSIYMIHGILSLVAILLAYLHKSLSSSNGLIKLTGDWAFNIFIAIMLYSLVFMAGWLTTRLPIINKIKKWLEKVFKHEISVWLHRVNLIAVILVFIHVQLISYITAIKPYITLFDIYSLVFATVYLYAKFKNSRLLPKAKLIDKHELAKNFYEFTIRFPRSQKINVQAGDFVFINAPDNKALHELHPFSVLDFQTETRTLKLAIRGDGDFTREIQQLPLGAWIQVDGSYGRFTTFIHDHGSKDLVLVAGGSGIVPMISIITSYPDRPITLYYSAHRQADLVYANDLQQYAAAHPKLTLHIQTGRFNSDVEAKQLPQKQTIYLLSGPNQLGHAWQQSLKRNNILPNDIYYEEFSW</sequence>
<keyword evidence="2" id="KW-0285">Flavoprotein</keyword>
<evidence type="ECO:0000256" key="3">
    <source>
        <dbReference type="ARBA" id="ARBA00022714"/>
    </source>
</evidence>
<evidence type="ECO:0000259" key="10">
    <source>
        <dbReference type="PROSITE" id="PS51384"/>
    </source>
</evidence>
<dbReference type="SUPFAM" id="SSF63380">
    <property type="entry name" value="Riboflavin synthase domain-like"/>
    <property type="match status" value="1"/>
</dbReference>
<feature type="transmembrane region" description="Helical" evidence="9">
    <location>
        <begin position="154"/>
        <end position="176"/>
    </location>
</feature>
<keyword evidence="3" id="KW-0001">2Fe-2S</keyword>
<comment type="caution">
    <text evidence="11">The sequence shown here is derived from an EMBL/GenBank/DDBJ whole genome shotgun (WGS) entry which is preliminary data.</text>
</comment>
<evidence type="ECO:0000256" key="4">
    <source>
        <dbReference type="ARBA" id="ARBA00022723"/>
    </source>
</evidence>
<reference evidence="11 12" key="1">
    <citation type="submission" date="2020-03" db="EMBL/GenBank/DDBJ databases">
        <title>Comparative genomics of Weissella paramesenteroides.</title>
        <authorList>
            <person name="Kant R."/>
            <person name="Takala T."/>
            <person name="Saris P."/>
        </authorList>
    </citation>
    <scope>NUCLEOTIDE SEQUENCE [LARGE SCALE GENOMIC DNA]</scope>
    <source>
        <strain evidence="11 12">SJ27-4</strain>
    </source>
</reference>
<dbReference type="EMBL" id="JAANXN010000003">
    <property type="protein sequence ID" value="MDF8370547.1"/>
    <property type="molecule type" value="Genomic_DNA"/>
</dbReference>
<dbReference type="Gene3D" id="2.40.30.10">
    <property type="entry name" value="Translation factors"/>
    <property type="match status" value="1"/>
</dbReference>
<evidence type="ECO:0000313" key="12">
    <source>
        <dbReference type="Proteomes" id="UP001215461"/>
    </source>
</evidence>
<feature type="transmembrane region" description="Helical" evidence="9">
    <location>
        <begin position="182"/>
        <end position="200"/>
    </location>
</feature>
<dbReference type="RefSeq" id="WP_150191447.1">
    <property type="nucleotide sequence ID" value="NZ_CP049940.1"/>
</dbReference>
<keyword evidence="9" id="KW-0472">Membrane</keyword>
<keyword evidence="6" id="KW-0560">Oxidoreductase</keyword>
<dbReference type="InterPro" id="IPR039261">
    <property type="entry name" value="FNR_nucleotide-bd"/>
</dbReference>
<evidence type="ECO:0000256" key="8">
    <source>
        <dbReference type="ARBA" id="ARBA00023014"/>
    </source>
</evidence>
<feature type="transmembrane region" description="Helical" evidence="9">
    <location>
        <begin position="41"/>
        <end position="60"/>
    </location>
</feature>
<dbReference type="Proteomes" id="UP001215461">
    <property type="component" value="Unassembled WGS sequence"/>
</dbReference>
<evidence type="ECO:0000256" key="1">
    <source>
        <dbReference type="ARBA" id="ARBA00001974"/>
    </source>
</evidence>
<dbReference type="PANTHER" id="PTHR47354:SF8">
    <property type="entry name" value="1,2-PHENYLACETYL-COA EPOXIDASE, SUBUNIT E"/>
    <property type="match status" value="1"/>
</dbReference>
<dbReference type="SUPFAM" id="SSF52343">
    <property type="entry name" value="Ferredoxin reductase-like, C-terminal NADP-linked domain"/>
    <property type="match status" value="1"/>
</dbReference>
<feature type="domain" description="FAD-binding FR-type" evidence="10">
    <location>
        <begin position="206"/>
        <end position="307"/>
    </location>
</feature>
<keyword evidence="9" id="KW-1133">Transmembrane helix</keyword>
<dbReference type="PANTHER" id="PTHR47354">
    <property type="entry name" value="NADH OXIDOREDUCTASE HCR"/>
    <property type="match status" value="1"/>
</dbReference>
<keyword evidence="8" id="KW-0411">Iron-sulfur</keyword>
<feature type="transmembrane region" description="Helical" evidence="9">
    <location>
        <begin position="12"/>
        <end position="35"/>
    </location>
</feature>
<dbReference type="Pfam" id="PF08022">
    <property type="entry name" value="FAD_binding_8"/>
    <property type="match status" value="1"/>
</dbReference>
<evidence type="ECO:0000256" key="7">
    <source>
        <dbReference type="ARBA" id="ARBA00023004"/>
    </source>
</evidence>
<keyword evidence="9" id="KW-0812">Transmembrane</keyword>
<dbReference type="GO" id="GO:0016491">
    <property type="term" value="F:oxidoreductase activity"/>
    <property type="evidence" value="ECO:0007669"/>
    <property type="project" value="UniProtKB-KW"/>
</dbReference>
<evidence type="ECO:0000256" key="2">
    <source>
        <dbReference type="ARBA" id="ARBA00022630"/>
    </source>
</evidence>
<evidence type="ECO:0000256" key="6">
    <source>
        <dbReference type="ARBA" id="ARBA00023002"/>
    </source>
</evidence>
<dbReference type="Pfam" id="PF00175">
    <property type="entry name" value="NAD_binding_1"/>
    <property type="match status" value="1"/>
</dbReference>
<organism evidence="11 12">
    <name type="scientific">Weissella paramesenteroides</name>
    <name type="common">Leuconostoc paramesenteroides</name>
    <dbReference type="NCBI Taxonomy" id="1249"/>
    <lineage>
        <taxon>Bacteria</taxon>
        <taxon>Bacillati</taxon>
        <taxon>Bacillota</taxon>
        <taxon>Bacilli</taxon>
        <taxon>Lactobacillales</taxon>
        <taxon>Lactobacillaceae</taxon>
        <taxon>Weissella</taxon>
    </lineage>
</organism>
<feature type="transmembrane region" description="Helical" evidence="9">
    <location>
        <begin position="72"/>
        <end position="93"/>
    </location>
</feature>
<dbReference type="InterPro" id="IPR017938">
    <property type="entry name" value="Riboflavin_synthase-like_b-brl"/>
</dbReference>
<dbReference type="InterPro" id="IPR050415">
    <property type="entry name" value="MRET"/>
</dbReference>
<dbReference type="InterPro" id="IPR013112">
    <property type="entry name" value="FAD-bd_8"/>
</dbReference>
<keyword evidence="7" id="KW-0408">Iron</keyword>
<dbReference type="InterPro" id="IPR017927">
    <property type="entry name" value="FAD-bd_FR_type"/>
</dbReference>
<comment type="cofactor">
    <cofactor evidence="1">
        <name>FAD</name>
        <dbReference type="ChEBI" id="CHEBI:57692"/>
    </cofactor>
</comment>
<dbReference type="Gene3D" id="3.40.50.80">
    <property type="entry name" value="Nucleotide-binding domain of ferredoxin-NADP reductase (FNR) module"/>
    <property type="match status" value="1"/>
</dbReference>
<evidence type="ECO:0000256" key="5">
    <source>
        <dbReference type="ARBA" id="ARBA00022827"/>
    </source>
</evidence>
<accession>A0ABD4XHA4</accession>
<dbReference type="PROSITE" id="PS51384">
    <property type="entry name" value="FAD_FR"/>
    <property type="match status" value="1"/>
</dbReference>